<evidence type="ECO:0000313" key="1">
    <source>
        <dbReference type="EMBL" id="KAH7300634.1"/>
    </source>
</evidence>
<keyword evidence="2" id="KW-1185">Reference proteome</keyword>
<gene>
    <name evidence="1" type="ORF">KP509_24G072300</name>
</gene>
<sequence length="410" mass="45067">MRYGTNLSNGVCALVGPCDSECKRHSHSRSEKLDIASDTFKQMASLDSVPIDFLNLQLGTKQKEVKAEDPRLTECSCAFAEAISIHGDEKENTKEVLSESQIVIKTTSERNHVGKDADDDEESEPKFFDAFSRLNSIRSNASFYTVGSPKSQSDSLLWQNEWAANYQSYFVDASSQFETAQAFTIEKTPRVLCSQMEDASDASREPSSVSNRFGKALKLEICESMCNESPVYDGTHVLREGDPREGNFPGLQHAAFDGLYSLGVGVVSPIFPAKCQSGNTSLGWPLALSTYQASSVDGFDRINQEKQTEKCAFGLEVSSPPLPPSPRGAWLGKALARSAVKTSPLATLQQKDKLAATRKKLDSLLTDTNGESSWEEVVKGSQVEPGKLRFLEELPHHHPLNHRGLQPLKL</sequence>
<dbReference type="Proteomes" id="UP000825935">
    <property type="component" value="Chromosome 24"/>
</dbReference>
<organism evidence="1 2">
    <name type="scientific">Ceratopteris richardii</name>
    <name type="common">Triangle waterfern</name>
    <dbReference type="NCBI Taxonomy" id="49495"/>
    <lineage>
        <taxon>Eukaryota</taxon>
        <taxon>Viridiplantae</taxon>
        <taxon>Streptophyta</taxon>
        <taxon>Embryophyta</taxon>
        <taxon>Tracheophyta</taxon>
        <taxon>Polypodiopsida</taxon>
        <taxon>Polypodiidae</taxon>
        <taxon>Polypodiales</taxon>
        <taxon>Pteridineae</taxon>
        <taxon>Pteridaceae</taxon>
        <taxon>Parkerioideae</taxon>
        <taxon>Ceratopteris</taxon>
    </lineage>
</organism>
<accession>A0A8T2RY60</accession>
<evidence type="ECO:0000313" key="2">
    <source>
        <dbReference type="Proteomes" id="UP000825935"/>
    </source>
</evidence>
<proteinExistence type="predicted"/>
<comment type="caution">
    <text evidence="1">The sequence shown here is derived from an EMBL/GenBank/DDBJ whole genome shotgun (WGS) entry which is preliminary data.</text>
</comment>
<dbReference type="EMBL" id="CM035429">
    <property type="protein sequence ID" value="KAH7300634.1"/>
    <property type="molecule type" value="Genomic_DNA"/>
</dbReference>
<dbReference type="AlphaFoldDB" id="A0A8T2RY60"/>
<protein>
    <submittedName>
        <fullName evidence="1">Uncharacterized protein</fullName>
    </submittedName>
</protein>
<reference evidence="1" key="1">
    <citation type="submission" date="2021-08" db="EMBL/GenBank/DDBJ databases">
        <title>WGS assembly of Ceratopteris richardii.</title>
        <authorList>
            <person name="Marchant D.B."/>
            <person name="Chen G."/>
            <person name="Jenkins J."/>
            <person name="Shu S."/>
            <person name="Leebens-Mack J."/>
            <person name="Grimwood J."/>
            <person name="Schmutz J."/>
            <person name="Soltis P."/>
            <person name="Soltis D."/>
            <person name="Chen Z.-H."/>
        </authorList>
    </citation>
    <scope>NUCLEOTIDE SEQUENCE</scope>
    <source>
        <strain evidence="1">Whitten #5841</strain>
        <tissue evidence="1">Leaf</tissue>
    </source>
</reference>
<name>A0A8T2RY60_CERRI</name>
<dbReference type="OrthoDB" id="10458060at2759"/>